<sequence length="134" mass="14084">MTSHANEARGEVDIVLGKKRRVLRPSYEAIIAIEKLTGHSLRDLTVMANAVRMPLETMSIVVAELIRAGAAADDVGARHGQADGWGKLIYRVGIPSVSARLLIVLTAALTGGATAEGELMPVAENGQIDTAIGD</sequence>
<protein>
    <submittedName>
        <fullName evidence="1">Uncharacterized protein</fullName>
    </submittedName>
</protein>
<evidence type="ECO:0000313" key="2">
    <source>
        <dbReference type="Proteomes" id="UP000198281"/>
    </source>
</evidence>
<gene>
    <name evidence="1" type="ORF">SAMN06295912_108117</name>
</gene>
<dbReference type="OrthoDB" id="7584634at2"/>
<reference evidence="2" key="1">
    <citation type="submission" date="2017-06" db="EMBL/GenBank/DDBJ databases">
        <authorList>
            <person name="Varghese N."/>
            <person name="Submissions S."/>
        </authorList>
    </citation>
    <scope>NUCLEOTIDE SEQUENCE [LARGE SCALE GENOMIC DNA]</scope>
    <source>
        <strain evidence="2">LNB2</strain>
    </source>
</reference>
<proteinExistence type="predicted"/>
<name>A0A239F9K5_9SPHN</name>
<keyword evidence="2" id="KW-1185">Reference proteome</keyword>
<dbReference type="RefSeq" id="WP_089219402.1">
    <property type="nucleotide sequence ID" value="NZ_FZOS01000008.1"/>
</dbReference>
<dbReference type="EMBL" id="FZOS01000008">
    <property type="protein sequence ID" value="SNS53178.1"/>
    <property type="molecule type" value="Genomic_DNA"/>
</dbReference>
<dbReference type="Proteomes" id="UP000198281">
    <property type="component" value="Unassembled WGS sequence"/>
</dbReference>
<accession>A0A239F9K5</accession>
<evidence type="ECO:0000313" key="1">
    <source>
        <dbReference type="EMBL" id="SNS53178.1"/>
    </source>
</evidence>
<organism evidence="1 2">
    <name type="scientific">Edaphosphingomonas laterariae</name>
    <dbReference type="NCBI Taxonomy" id="861865"/>
    <lineage>
        <taxon>Bacteria</taxon>
        <taxon>Pseudomonadati</taxon>
        <taxon>Pseudomonadota</taxon>
        <taxon>Alphaproteobacteria</taxon>
        <taxon>Sphingomonadales</taxon>
        <taxon>Rhizorhabdaceae</taxon>
        <taxon>Edaphosphingomonas</taxon>
    </lineage>
</organism>
<dbReference type="AlphaFoldDB" id="A0A239F9K5"/>